<evidence type="ECO:0000313" key="2">
    <source>
        <dbReference type="EMBL" id="GAA5099188.1"/>
    </source>
</evidence>
<keyword evidence="1" id="KW-1133">Transmembrane helix</keyword>
<protein>
    <recommendedName>
        <fullName evidence="4">Prepilin-type N-terminal cleavage/methylation domain-containing protein</fullName>
    </recommendedName>
</protein>
<sequence length="58" mass="6613">MMKDNFTLVELLIVLILIGILGMVAVPINHKMDQSIISHQESYVVQVEYQPESEVDIK</sequence>
<dbReference type="InterPro" id="IPR045584">
    <property type="entry name" value="Pilin-like"/>
</dbReference>
<organism evidence="2 3">
    <name type="scientific">Wohlfahrtiimonas larvae</name>
    <dbReference type="NCBI Taxonomy" id="1157986"/>
    <lineage>
        <taxon>Bacteria</taxon>
        <taxon>Pseudomonadati</taxon>
        <taxon>Pseudomonadota</taxon>
        <taxon>Gammaproteobacteria</taxon>
        <taxon>Cardiobacteriales</taxon>
        <taxon>Ignatzschineriaceae</taxon>
        <taxon>Wohlfahrtiimonas</taxon>
    </lineage>
</organism>
<evidence type="ECO:0000256" key="1">
    <source>
        <dbReference type="SAM" id="Phobius"/>
    </source>
</evidence>
<keyword evidence="1" id="KW-0472">Membrane</keyword>
<name>A0ABP9MTG9_9GAMM</name>
<keyword evidence="3" id="KW-1185">Reference proteome</keyword>
<comment type="caution">
    <text evidence="2">The sequence shown here is derived from an EMBL/GenBank/DDBJ whole genome shotgun (WGS) entry which is preliminary data.</text>
</comment>
<proteinExistence type="predicted"/>
<dbReference type="Gene3D" id="3.30.700.10">
    <property type="entry name" value="Glycoprotein, Type 4 Pilin"/>
    <property type="match status" value="1"/>
</dbReference>
<dbReference type="SUPFAM" id="SSF54523">
    <property type="entry name" value="Pili subunits"/>
    <property type="match status" value="1"/>
</dbReference>
<gene>
    <name evidence="2" type="ORF">GCM10023338_12430</name>
</gene>
<keyword evidence="1" id="KW-0812">Transmembrane</keyword>
<dbReference type="Proteomes" id="UP001500631">
    <property type="component" value="Unassembled WGS sequence"/>
</dbReference>
<feature type="transmembrane region" description="Helical" evidence="1">
    <location>
        <begin position="6"/>
        <end position="28"/>
    </location>
</feature>
<accession>A0ABP9MTG9</accession>
<reference evidence="3" key="1">
    <citation type="journal article" date="2019" name="Int. J. Syst. Evol. Microbiol.">
        <title>The Global Catalogue of Microorganisms (GCM) 10K type strain sequencing project: providing services to taxonomists for standard genome sequencing and annotation.</title>
        <authorList>
            <consortium name="The Broad Institute Genomics Platform"/>
            <consortium name="The Broad Institute Genome Sequencing Center for Infectious Disease"/>
            <person name="Wu L."/>
            <person name="Ma J."/>
        </authorList>
    </citation>
    <scope>NUCLEOTIDE SEQUENCE [LARGE SCALE GENOMIC DNA]</scope>
    <source>
        <strain evidence="3">JCM 18424</strain>
    </source>
</reference>
<dbReference type="EMBL" id="BAABKE010000004">
    <property type="protein sequence ID" value="GAA5099188.1"/>
    <property type="molecule type" value="Genomic_DNA"/>
</dbReference>
<dbReference type="RefSeq" id="WP_143691329.1">
    <property type="nucleotide sequence ID" value="NZ_BAABKE010000004.1"/>
</dbReference>
<dbReference type="InterPro" id="IPR012902">
    <property type="entry name" value="N_methyl_site"/>
</dbReference>
<dbReference type="NCBIfam" id="TIGR02532">
    <property type="entry name" value="IV_pilin_GFxxxE"/>
    <property type="match status" value="1"/>
</dbReference>
<evidence type="ECO:0000313" key="3">
    <source>
        <dbReference type="Proteomes" id="UP001500631"/>
    </source>
</evidence>
<evidence type="ECO:0008006" key="4">
    <source>
        <dbReference type="Google" id="ProtNLM"/>
    </source>
</evidence>